<evidence type="ECO:0000256" key="1">
    <source>
        <dbReference type="ARBA" id="ARBA00004561"/>
    </source>
</evidence>
<dbReference type="Pfam" id="PF06321">
    <property type="entry name" value="P_gingi_FimA"/>
    <property type="match status" value="1"/>
</dbReference>
<feature type="region of interest" description="Disordered" evidence="5">
    <location>
        <begin position="89"/>
        <end position="108"/>
    </location>
</feature>
<dbReference type="GO" id="GO:0009289">
    <property type="term" value="C:pilus"/>
    <property type="evidence" value="ECO:0007669"/>
    <property type="project" value="UniProtKB-SubCell"/>
</dbReference>
<dbReference type="PATRIC" id="fig|999419.3.peg.170"/>
<evidence type="ECO:0000313" key="7">
    <source>
        <dbReference type="EMBL" id="EKN15663.1"/>
    </source>
</evidence>
<evidence type="ECO:0000259" key="6">
    <source>
        <dbReference type="Pfam" id="PF06321"/>
    </source>
</evidence>
<proteinExistence type="inferred from homology"/>
<feature type="domain" description="Major fimbrial subunit protein N-terminal" evidence="6">
    <location>
        <begin position="47"/>
        <end position="135"/>
    </location>
</feature>
<dbReference type="eggNOG" id="ENOG502Z9E2">
    <property type="taxonomic scope" value="Bacteria"/>
</dbReference>
<sequence>MKSIYSILTICFFLGLGLISCSEEELEKREASGDGKHLQITISTTPSRVSTPMTKATKEDTERVNDLSVLIYDNSGNLIQEESKYYSTNGDNEGLSDLSGESTDDNEVSHTYTIPIEPGDKKVYLLANAGDVRNVLGTEESVKKYSVGLNGLDPQLVMFAGGQSFNVGNGNSQVSARLVRIYSMLTVQVNTGNLNSGVVITPLSLQLKHIPNQGYVTAPNKIGSNSVECVEEGTIIEAGNSSDFLKEGHDQAIPLFLYENMQGNGNNTGVHKDDESYKTPPTITEATKDREISGKDRTCSYIELIAKYSGGESKTDNDKIIYRFFLGENSYNNFDVERNCYYKLTLNLAGNGGTDEASWRVTKDFMGVITVSDAYVGYVAGSKTYIPIVGDIGDVVSYEITTNVVDDDKNTIFKGENLEKVSDTEGRFYVSALKNNINDYDNGRRTCTVTFTMKSGTQYTAKVTQVPRLVDPIAIFKNAKNTNPSVIKVKEYSAKTKNYDLLSSVGPWSATIESYSGSSGCWFEICNDEGRADQQGSVIRGDGPVTFTYQPKSENNNSDDRVSNKNLSFAQDLNNADKARYGVILVKYHNEQCEHRIYVRQGYQPTTMGGSVWSMFNCLGEQSNGQQAYTSYPTETGWLFKGACDIAMSPYEPGYEENPNTSLPCSDGRNRSFEAIPGSGPREGVKNWVSPSGVAQQGPCPEGYRLASGQDFYNLFQNSTAYTGYVYDDDYPSGGNEDNLPYGYRMGSSGHEIVAGTGNHCNPAKGSLLVNKNGSSIFFTYGKGIKTKPAGGDNNLIDEIGVGHRGPDDRSKNSNGRYSRMGYLKYYEFLNWTSGNIEEHTYGAYYWGATKFSDSDRLSRVNFSYDLLDPNVEESYVDWDSSKGHTGIDSYLHGSFVRCVRSN</sequence>
<dbReference type="AlphaFoldDB" id="K6AIV4"/>
<comment type="caution">
    <text evidence="7">The sequence shown here is derived from an EMBL/GenBank/DDBJ whole genome shotgun (WGS) entry which is preliminary data.</text>
</comment>
<dbReference type="PROSITE" id="PS51257">
    <property type="entry name" value="PROKAR_LIPOPROTEIN"/>
    <property type="match status" value="1"/>
</dbReference>
<comment type="subcellular location">
    <subcellularLocation>
        <location evidence="1">Fimbrium</location>
    </subcellularLocation>
</comment>
<evidence type="ECO:0000313" key="8">
    <source>
        <dbReference type="Proteomes" id="UP000001218"/>
    </source>
</evidence>
<keyword evidence="4" id="KW-0281">Fimbrium</keyword>
<dbReference type="Gene3D" id="2.60.40.2580">
    <property type="match status" value="1"/>
</dbReference>
<dbReference type="OrthoDB" id="1005186at2"/>
<dbReference type="Proteomes" id="UP000001218">
    <property type="component" value="Unassembled WGS sequence"/>
</dbReference>
<accession>K6AIV4</accession>
<dbReference type="RefSeq" id="WP_008154129.1">
    <property type="nucleotide sequence ID" value="NZ_JH976465.1"/>
</dbReference>
<evidence type="ECO:0000256" key="2">
    <source>
        <dbReference type="ARBA" id="ARBA00006011"/>
    </source>
</evidence>
<protein>
    <recommendedName>
        <fullName evidence="6">Major fimbrial subunit protein N-terminal domain-containing protein</fullName>
    </recommendedName>
</protein>
<gene>
    <name evidence="7" type="ORF">HMPREF1077_00170</name>
</gene>
<name>K6AIV4_9BACT</name>
<evidence type="ECO:0000256" key="3">
    <source>
        <dbReference type="ARBA" id="ARBA00022729"/>
    </source>
</evidence>
<comment type="similarity">
    <text evidence="2">Belongs to the bacteroidetes fimbrillin superfamily. FimA/Mfa1 family.</text>
</comment>
<organism evidence="7 8">
    <name type="scientific">Parabacteroides johnsonii CL02T12C29</name>
    <dbReference type="NCBI Taxonomy" id="999419"/>
    <lineage>
        <taxon>Bacteria</taxon>
        <taxon>Pseudomonadati</taxon>
        <taxon>Bacteroidota</taxon>
        <taxon>Bacteroidia</taxon>
        <taxon>Bacteroidales</taxon>
        <taxon>Tannerellaceae</taxon>
        <taxon>Parabacteroides</taxon>
    </lineage>
</organism>
<evidence type="ECO:0000256" key="4">
    <source>
        <dbReference type="ARBA" id="ARBA00023263"/>
    </source>
</evidence>
<evidence type="ECO:0000256" key="5">
    <source>
        <dbReference type="SAM" id="MobiDB-lite"/>
    </source>
</evidence>
<dbReference type="InterPro" id="IPR029141">
    <property type="entry name" value="FimA_N"/>
</dbReference>
<dbReference type="EMBL" id="AGZP01000003">
    <property type="protein sequence ID" value="EKN15663.1"/>
    <property type="molecule type" value="Genomic_DNA"/>
</dbReference>
<keyword evidence="3" id="KW-0732">Signal</keyword>
<reference evidence="7 8" key="1">
    <citation type="submission" date="2012-02" db="EMBL/GenBank/DDBJ databases">
        <title>The Genome Sequence of Parabacteroides johnsonii CL02T12C29.</title>
        <authorList>
            <consortium name="The Broad Institute Genome Sequencing Platform"/>
            <person name="Earl A."/>
            <person name="Ward D."/>
            <person name="Feldgarden M."/>
            <person name="Gevers D."/>
            <person name="Zitomersky N.L."/>
            <person name="Coyne M.J."/>
            <person name="Comstock L.E."/>
            <person name="Young S.K."/>
            <person name="Zeng Q."/>
            <person name="Gargeya S."/>
            <person name="Fitzgerald M."/>
            <person name="Haas B."/>
            <person name="Abouelleil A."/>
            <person name="Alvarado L."/>
            <person name="Arachchi H.M."/>
            <person name="Berlin A."/>
            <person name="Chapman S.B."/>
            <person name="Gearin G."/>
            <person name="Goldberg J."/>
            <person name="Griggs A."/>
            <person name="Gujja S."/>
            <person name="Hansen M."/>
            <person name="Heiman D."/>
            <person name="Howarth C."/>
            <person name="Larimer J."/>
            <person name="Lui A."/>
            <person name="MacDonald P.J.P."/>
            <person name="McCowen C."/>
            <person name="Montmayeur A."/>
            <person name="Murphy C."/>
            <person name="Neiman D."/>
            <person name="Pearson M."/>
            <person name="Priest M."/>
            <person name="Roberts A."/>
            <person name="Saif S."/>
            <person name="Shea T."/>
            <person name="Sisk P."/>
            <person name="Stolte C."/>
            <person name="Sykes S."/>
            <person name="Wortman J."/>
            <person name="Nusbaum C."/>
            <person name="Birren B."/>
        </authorList>
    </citation>
    <scope>NUCLEOTIDE SEQUENCE [LARGE SCALE GENOMIC DNA]</scope>
    <source>
        <strain evidence="7 8">CL02T12C29</strain>
    </source>
</reference>
<dbReference type="HOGENOM" id="CLU_382109_0_0_10"/>